<dbReference type="PANTHER" id="PTHR24305:SF231">
    <property type="entry name" value="P450, PUTATIVE (EUROFUNG)-RELATED"/>
    <property type="match status" value="1"/>
</dbReference>
<dbReference type="SUPFAM" id="SSF48264">
    <property type="entry name" value="Cytochrome P450"/>
    <property type="match status" value="1"/>
</dbReference>
<dbReference type="PRINTS" id="PR00463">
    <property type="entry name" value="EP450I"/>
</dbReference>
<dbReference type="InterPro" id="IPR036396">
    <property type="entry name" value="Cyt_P450_sf"/>
</dbReference>
<organism evidence="7 8">
    <name type="scientific">Glarea lozoyensis (strain ATCC 20868 / MF5171)</name>
    <dbReference type="NCBI Taxonomy" id="1116229"/>
    <lineage>
        <taxon>Eukaryota</taxon>
        <taxon>Fungi</taxon>
        <taxon>Dikarya</taxon>
        <taxon>Ascomycota</taxon>
        <taxon>Pezizomycotina</taxon>
        <taxon>Leotiomycetes</taxon>
        <taxon>Helotiales</taxon>
        <taxon>Helotiaceae</taxon>
        <taxon>Glarea</taxon>
    </lineage>
</organism>
<evidence type="ECO:0000313" key="8">
    <source>
        <dbReference type="Proteomes" id="UP000016922"/>
    </source>
</evidence>
<evidence type="ECO:0000256" key="6">
    <source>
        <dbReference type="SAM" id="Phobius"/>
    </source>
</evidence>
<dbReference type="AlphaFoldDB" id="S3CFX5"/>
<evidence type="ECO:0000256" key="5">
    <source>
        <dbReference type="RuleBase" id="RU000461"/>
    </source>
</evidence>
<dbReference type="GO" id="GO:0004497">
    <property type="term" value="F:monooxygenase activity"/>
    <property type="evidence" value="ECO:0007669"/>
    <property type="project" value="UniProtKB-KW"/>
</dbReference>
<dbReference type="STRING" id="1116229.S3CFX5"/>
<dbReference type="InterPro" id="IPR017972">
    <property type="entry name" value="Cyt_P450_CS"/>
</dbReference>
<evidence type="ECO:0000256" key="1">
    <source>
        <dbReference type="ARBA" id="ARBA00001971"/>
    </source>
</evidence>
<keyword evidence="5" id="KW-0503">Monooxygenase</keyword>
<keyword evidence="6" id="KW-1133">Transmembrane helix</keyword>
<dbReference type="EMBL" id="KE145373">
    <property type="protein sequence ID" value="EPE24159.1"/>
    <property type="molecule type" value="Genomic_DNA"/>
</dbReference>
<dbReference type="GeneID" id="19467060"/>
<dbReference type="PROSITE" id="PS00086">
    <property type="entry name" value="CYTOCHROME_P450"/>
    <property type="match status" value="1"/>
</dbReference>
<dbReference type="PANTHER" id="PTHR24305">
    <property type="entry name" value="CYTOCHROME P450"/>
    <property type="match status" value="1"/>
</dbReference>
<dbReference type="Gene3D" id="1.10.630.10">
    <property type="entry name" value="Cytochrome P450"/>
    <property type="match status" value="1"/>
</dbReference>
<dbReference type="Pfam" id="PF00067">
    <property type="entry name" value="p450"/>
    <property type="match status" value="1"/>
</dbReference>
<accession>S3CFX5</accession>
<dbReference type="GO" id="GO:0020037">
    <property type="term" value="F:heme binding"/>
    <property type="evidence" value="ECO:0007669"/>
    <property type="project" value="InterPro"/>
</dbReference>
<name>S3CFX5_GLAL2</name>
<feature type="binding site" description="axial binding residue" evidence="4">
    <location>
        <position position="460"/>
    </location>
    <ligand>
        <name>heme</name>
        <dbReference type="ChEBI" id="CHEBI:30413"/>
    </ligand>
    <ligandPart>
        <name>Fe</name>
        <dbReference type="ChEBI" id="CHEBI:18248"/>
    </ligandPart>
</feature>
<dbReference type="CDD" id="cd11062">
    <property type="entry name" value="CYP58-like"/>
    <property type="match status" value="1"/>
</dbReference>
<dbReference type="Proteomes" id="UP000016922">
    <property type="component" value="Unassembled WGS sequence"/>
</dbReference>
<dbReference type="GO" id="GO:0005506">
    <property type="term" value="F:iron ion binding"/>
    <property type="evidence" value="ECO:0007669"/>
    <property type="project" value="InterPro"/>
</dbReference>
<dbReference type="OMA" id="FHIRELH"/>
<evidence type="ECO:0000256" key="2">
    <source>
        <dbReference type="ARBA" id="ARBA00022723"/>
    </source>
</evidence>
<keyword evidence="6" id="KW-0812">Transmembrane</keyword>
<dbReference type="InterPro" id="IPR002401">
    <property type="entry name" value="Cyt_P450_E_grp-I"/>
</dbReference>
<comment type="similarity">
    <text evidence="5">Belongs to the cytochrome P450 family.</text>
</comment>
<keyword evidence="8" id="KW-1185">Reference proteome</keyword>
<dbReference type="HOGENOM" id="CLU_001570_14_4_1"/>
<evidence type="ECO:0000256" key="3">
    <source>
        <dbReference type="ARBA" id="ARBA00023004"/>
    </source>
</evidence>
<keyword evidence="6" id="KW-0472">Membrane</keyword>
<proteinExistence type="inferred from homology"/>
<keyword evidence="5" id="KW-0560">Oxidoreductase</keyword>
<dbReference type="OrthoDB" id="3945418at2759"/>
<dbReference type="KEGG" id="glz:GLAREA_08009"/>
<evidence type="ECO:0000313" key="7">
    <source>
        <dbReference type="EMBL" id="EPE24159.1"/>
    </source>
</evidence>
<dbReference type="RefSeq" id="XP_008088247.1">
    <property type="nucleotide sequence ID" value="XM_008090056.1"/>
</dbReference>
<dbReference type="InterPro" id="IPR001128">
    <property type="entry name" value="Cyt_P450"/>
</dbReference>
<keyword evidence="3 4" id="KW-0408">Iron</keyword>
<protein>
    <submittedName>
        <fullName evidence="7">Cytochrome P450</fullName>
    </submittedName>
</protein>
<sequence length="520" mass="58693">MFIDTIDEVHFSVRNALILALSCIILYTVLLTIYRLHFSPLAHFPGPKISAATGWYETYYQIVKDGGGQFTFKIAKWHEQYGPILRISPHELHISDPSYIETIYSNGKAIDKPDYFSHQFGTPGSIFGTVPHELHKQRKAAIQPLFSTQRVSEQLPQILDQAAKLSKRVSDEYAGTQQVLNLGDMLSCFAGDVIMKFAFDREFKYLDSPDFRNPFTASFVGFKAFAHYTIQFPWLPRLLAKLPDAVAVILNPDLKPIVEYKHNMTAQINAIKQARDKGENNPAKGTIFNEVLDSNLPASEKTTTRLSDEAAGIVGGGIETTKWSATVMCFHIINNPPIHSRLRDELKNAFPDGFEVHELAQLENLPYLMACVKEGLRLSYGSMTRSPRIHRNKALLYRSYTIPPGTLVSTDAWHAHHNERVFPDSFEYIPERWLGNPKGLDGEKKLSTYALYFGRGTRMCLGMHLVYAELAIIIAMLFRSFEFDLFETDRTDVDCHFDQIAPGVKPGSKGVRVLVKSGLP</sequence>
<evidence type="ECO:0000256" key="4">
    <source>
        <dbReference type="PIRSR" id="PIRSR602401-1"/>
    </source>
</evidence>
<keyword evidence="4 5" id="KW-0349">Heme</keyword>
<dbReference type="eggNOG" id="KOG0159">
    <property type="taxonomic scope" value="Eukaryota"/>
</dbReference>
<keyword evidence="2 4" id="KW-0479">Metal-binding</keyword>
<reference evidence="7 8" key="1">
    <citation type="journal article" date="2013" name="BMC Genomics">
        <title>Genomics-driven discovery of the pneumocandin biosynthetic gene cluster in the fungus Glarea lozoyensis.</title>
        <authorList>
            <person name="Chen L."/>
            <person name="Yue Q."/>
            <person name="Zhang X."/>
            <person name="Xiang M."/>
            <person name="Wang C."/>
            <person name="Li S."/>
            <person name="Che Y."/>
            <person name="Ortiz-Lopez F.J."/>
            <person name="Bills G.F."/>
            <person name="Liu X."/>
            <person name="An Z."/>
        </authorList>
    </citation>
    <scope>NUCLEOTIDE SEQUENCE [LARGE SCALE GENOMIC DNA]</scope>
    <source>
        <strain evidence="8">ATCC 20868 / MF5171</strain>
    </source>
</reference>
<feature type="transmembrane region" description="Helical" evidence="6">
    <location>
        <begin position="16"/>
        <end position="34"/>
    </location>
</feature>
<dbReference type="InterPro" id="IPR050121">
    <property type="entry name" value="Cytochrome_P450_monoxygenase"/>
</dbReference>
<comment type="cofactor">
    <cofactor evidence="1 4">
        <name>heme</name>
        <dbReference type="ChEBI" id="CHEBI:30413"/>
    </cofactor>
</comment>
<dbReference type="GO" id="GO:0016705">
    <property type="term" value="F:oxidoreductase activity, acting on paired donors, with incorporation or reduction of molecular oxygen"/>
    <property type="evidence" value="ECO:0007669"/>
    <property type="project" value="InterPro"/>
</dbReference>
<gene>
    <name evidence="7" type="ORF">GLAREA_08009</name>
</gene>